<keyword evidence="5 9" id="KW-0812">Transmembrane</keyword>
<dbReference type="PANTHER" id="PTHR35011:SF2">
    <property type="entry name" value="2,3-DIKETO-L-GULONATE TRAP TRANSPORTER SMALL PERMEASE PROTEIN YIAM"/>
    <property type="match status" value="1"/>
</dbReference>
<keyword evidence="3" id="KW-1003">Cell membrane</keyword>
<dbReference type="InterPro" id="IPR055348">
    <property type="entry name" value="DctQ"/>
</dbReference>
<accession>A0AAW3ZGQ4</accession>
<dbReference type="InterPro" id="IPR007387">
    <property type="entry name" value="TRAP_DctQ"/>
</dbReference>
<evidence type="ECO:0000256" key="2">
    <source>
        <dbReference type="ARBA" id="ARBA00022448"/>
    </source>
</evidence>
<dbReference type="Pfam" id="PF04290">
    <property type="entry name" value="DctQ"/>
    <property type="match status" value="1"/>
</dbReference>
<dbReference type="PANTHER" id="PTHR35011">
    <property type="entry name" value="2,3-DIKETO-L-GULONATE TRAP TRANSPORTER SMALL PERMEASE PROTEIN YIAM"/>
    <property type="match status" value="1"/>
</dbReference>
<name>A0AAW3ZGQ4_9GAMM</name>
<feature type="transmembrane region" description="Helical" evidence="9">
    <location>
        <begin position="21"/>
        <end position="42"/>
    </location>
</feature>
<keyword evidence="7 9" id="KW-0472">Membrane</keyword>
<comment type="function">
    <text evidence="9">Part of the tripartite ATP-independent periplasmic (TRAP) transport system.</text>
</comment>
<protein>
    <recommendedName>
        <fullName evidence="9">TRAP transporter small permease protein</fullName>
    </recommendedName>
</protein>
<feature type="transmembrane region" description="Helical" evidence="9">
    <location>
        <begin position="96"/>
        <end position="114"/>
    </location>
</feature>
<evidence type="ECO:0000256" key="8">
    <source>
        <dbReference type="ARBA" id="ARBA00038436"/>
    </source>
</evidence>
<gene>
    <name evidence="11" type="ORF">IFO71_06050</name>
</gene>
<keyword evidence="12" id="KW-1185">Reference proteome</keyword>
<evidence type="ECO:0000256" key="6">
    <source>
        <dbReference type="ARBA" id="ARBA00022989"/>
    </source>
</evidence>
<organism evidence="11 12">
    <name type="scientific">Pseudomarimonas arenosa</name>
    <dbReference type="NCBI Taxonomy" id="2774145"/>
    <lineage>
        <taxon>Bacteria</taxon>
        <taxon>Pseudomonadati</taxon>
        <taxon>Pseudomonadota</taxon>
        <taxon>Gammaproteobacteria</taxon>
        <taxon>Lysobacterales</taxon>
        <taxon>Lysobacteraceae</taxon>
        <taxon>Pseudomarimonas</taxon>
    </lineage>
</organism>
<evidence type="ECO:0000259" key="10">
    <source>
        <dbReference type="Pfam" id="PF04290"/>
    </source>
</evidence>
<sequence length="167" mass="18494">MSEQPADPQQEKDSPSLLHRVESHILGAAIVALVLLAAWQIIRRALFNEAWIHADGLIRQSVLWLAVLGALAATGRRKHIAIELDPKADQRPWAAWKSRLVSLISAAFCATLAWYGWRLVELERDGGMELLPGLPMWCSLLILPIGFGLMALRFGWQSIVAAKAETP</sequence>
<dbReference type="GO" id="GO:0015740">
    <property type="term" value="P:C4-dicarboxylate transport"/>
    <property type="evidence" value="ECO:0007669"/>
    <property type="project" value="TreeGrafter"/>
</dbReference>
<evidence type="ECO:0000256" key="5">
    <source>
        <dbReference type="ARBA" id="ARBA00022692"/>
    </source>
</evidence>
<proteinExistence type="inferred from homology"/>
<dbReference type="GO" id="GO:0022857">
    <property type="term" value="F:transmembrane transporter activity"/>
    <property type="evidence" value="ECO:0007669"/>
    <property type="project" value="UniProtKB-UniRule"/>
</dbReference>
<keyword evidence="6 9" id="KW-1133">Transmembrane helix</keyword>
<keyword evidence="2 9" id="KW-0813">Transport</keyword>
<comment type="caution">
    <text evidence="11">The sequence shown here is derived from an EMBL/GenBank/DDBJ whole genome shotgun (WGS) entry which is preliminary data.</text>
</comment>
<evidence type="ECO:0000256" key="7">
    <source>
        <dbReference type="ARBA" id="ARBA00023136"/>
    </source>
</evidence>
<comment type="similarity">
    <text evidence="8 9">Belongs to the TRAP transporter small permease family.</text>
</comment>
<evidence type="ECO:0000256" key="9">
    <source>
        <dbReference type="RuleBase" id="RU369079"/>
    </source>
</evidence>
<feature type="domain" description="Tripartite ATP-independent periplasmic transporters DctQ component" evidence="10">
    <location>
        <begin position="33"/>
        <end position="154"/>
    </location>
</feature>
<evidence type="ECO:0000256" key="4">
    <source>
        <dbReference type="ARBA" id="ARBA00022519"/>
    </source>
</evidence>
<feature type="transmembrane region" description="Helical" evidence="9">
    <location>
        <begin position="134"/>
        <end position="156"/>
    </location>
</feature>
<dbReference type="GO" id="GO:0005886">
    <property type="term" value="C:plasma membrane"/>
    <property type="evidence" value="ECO:0007669"/>
    <property type="project" value="UniProtKB-SubCell"/>
</dbReference>
<evidence type="ECO:0000313" key="11">
    <source>
        <dbReference type="EMBL" id="MBD8525303.1"/>
    </source>
</evidence>
<dbReference type="AlphaFoldDB" id="A0AAW3ZGQ4"/>
<dbReference type="EMBL" id="JACYTR010000008">
    <property type="protein sequence ID" value="MBD8525303.1"/>
    <property type="molecule type" value="Genomic_DNA"/>
</dbReference>
<dbReference type="RefSeq" id="WP_192028648.1">
    <property type="nucleotide sequence ID" value="NZ_JACYTR010000008.1"/>
</dbReference>
<evidence type="ECO:0000256" key="3">
    <source>
        <dbReference type="ARBA" id="ARBA00022475"/>
    </source>
</evidence>
<keyword evidence="4 9" id="KW-0997">Cell inner membrane</keyword>
<evidence type="ECO:0000313" key="12">
    <source>
        <dbReference type="Proteomes" id="UP000613768"/>
    </source>
</evidence>
<evidence type="ECO:0000256" key="1">
    <source>
        <dbReference type="ARBA" id="ARBA00004429"/>
    </source>
</evidence>
<comment type="subcellular location">
    <subcellularLocation>
        <location evidence="1 9">Cell inner membrane</location>
        <topology evidence="1 9">Multi-pass membrane protein</topology>
    </subcellularLocation>
</comment>
<reference evidence="11 12" key="1">
    <citation type="submission" date="2020-09" db="EMBL/GenBank/DDBJ databases">
        <title>Pseudoxanthomonas sp. CAU 1598 isolated from sand of Yaerae Beach.</title>
        <authorList>
            <person name="Kim W."/>
        </authorList>
    </citation>
    <scope>NUCLEOTIDE SEQUENCE [LARGE SCALE GENOMIC DNA]</scope>
    <source>
        <strain evidence="11 12">CAU 1598</strain>
    </source>
</reference>
<comment type="caution">
    <text evidence="9">Lacks conserved residue(s) required for the propagation of feature annotation.</text>
</comment>
<dbReference type="Proteomes" id="UP000613768">
    <property type="component" value="Unassembled WGS sequence"/>
</dbReference>
<comment type="subunit">
    <text evidence="9">The complex comprises the extracytoplasmic solute receptor protein and the two transmembrane proteins.</text>
</comment>